<name>A0A6J0LTR3_RAPSA</name>
<evidence type="ECO:0000313" key="2">
    <source>
        <dbReference type="RefSeq" id="XP_018463432.1"/>
    </source>
</evidence>
<dbReference type="InterPro" id="IPR050796">
    <property type="entry name" value="SCF_F-box_component"/>
</dbReference>
<dbReference type="PANTHER" id="PTHR31672">
    <property type="entry name" value="BNACNNG10540D PROTEIN"/>
    <property type="match status" value="1"/>
</dbReference>
<organism evidence="1 2">
    <name type="scientific">Raphanus sativus</name>
    <name type="common">Radish</name>
    <name type="synonym">Raphanus raphanistrum var. sativus</name>
    <dbReference type="NCBI Taxonomy" id="3726"/>
    <lineage>
        <taxon>Eukaryota</taxon>
        <taxon>Viridiplantae</taxon>
        <taxon>Streptophyta</taxon>
        <taxon>Embryophyta</taxon>
        <taxon>Tracheophyta</taxon>
        <taxon>Spermatophyta</taxon>
        <taxon>Magnoliopsida</taxon>
        <taxon>eudicotyledons</taxon>
        <taxon>Gunneridae</taxon>
        <taxon>Pentapetalae</taxon>
        <taxon>rosids</taxon>
        <taxon>malvids</taxon>
        <taxon>Brassicales</taxon>
        <taxon>Brassicaceae</taxon>
        <taxon>Brassiceae</taxon>
        <taxon>Raphanus</taxon>
    </lineage>
</organism>
<dbReference type="InterPro" id="IPR006527">
    <property type="entry name" value="F-box-assoc_dom_typ1"/>
</dbReference>
<dbReference type="InterPro" id="IPR017451">
    <property type="entry name" value="F-box-assoc_interact_dom"/>
</dbReference>
<dbReference type="Pfam" id="PF07734">
    <property type="entry name" value="FBA_1"/>
    <property type="match status" value="1"/>
</dbReference>
<keyword evidence="1" id="KW-1185">Reference proteome</keyword>
<dbReference type="CDD" id="cd22157">
    <property type="entry name" value="F-box_AtFBW1-like"/>
    <property type="match status" value="1"/>
</dbReference>
<proteinExistence type="predicted"/>
<reference evidence="1" key="1">
    <citation type="journal article" date="2019" name="Database">
        <title>The radish genome database (RadishGD): an integrated information resource for radish genomics.</title>
        <authorList>
            <person name="Yu H.J."/>
            <person name="Baek S."/>
            <person name="Lee Y.J."/>
            <person name="Cho A."/>
            <person name="Mun J.H."/>
        </authorList>
    </citation>
    <scope>NUCLEOTIDE SEQUENCE [LARGE SCALE GENOMIC DNA]</scope>
    <source>
        <strain evidence="1">cv. WK10039</strain>
    </source>
</reference>
<protein>
    <submittedName>
        <fullName evidence="2">F-box protein At3g17500</fullName>
    </submittedName>
</protein>
<dbReference type="OrthoDB" id="1938527at2759"/>
<dbReference type="GeneID" id="108834604"/>
<dbReference type="Gene3D" id="1.20.1280.50">
    <property type="match status" value="1"/>
</dbReference>
<dbReference type="Pfam" id="PF00646">
    <property type="entry name" value="F-box"/>
    <property type="match status" value="1"/>
</dbReference>
<gene>
    <name evidence="2" type="primary">LOC108834604</name>
</gene>
<dbReference type="AlphaFoldDB" id="A0A6J0LTR3"/>
<accession>A0A6J0LTR3</accession>
<sequence>MMTMTREALRLLDLPWDLVLEILYRVPATSLGRLSFTCKRWNALFKDLFKDDEFIKKHLDKAAKQRIVLMSRNSKKFYSMNVNLDPDNSVDPQTKLLNLKVFHCPEQLKIYQIFHCDGLLLCSTRDKRLVVWNPCTGLIRWIPFTGLFKDHSEFALGYENNNKSCQTYKILRCSWDFLAAEFRDVDSAIYDFESDSWKDLIDVFPNNCSRIISKAVSLKGNIYWIANIDDEDDEEDVLLSFDFSTEKFKCLSIRFWSGHHDFLPTTLSVVGEERLAVLYSSYSQPQKIEIWTTTHDKIDQATLVSWTKFLSLELDGNKPQVDLSCDATFFIDEEKKAAVLCDLECIKKKWKNMVYIVGEDNRFRKIPVGVVYKEKKDIPLGENDFSLGPVIHNYVPSLVRIQQGGVMTRERKRKNRH</sequence>
<dbReference type="SUPFAM" id="SSF81383">
    <property type="entry name" value="F-box domain"/>
    <property type="match status" value="1"/>
</dbReference>
<dbReference type="InterPro" id="IPR001810">
    <property type="entry name" value="F-box_dom"/>
</dbReference>
<dbReference type="PANTHER" id="PTHR31672:SF13">
    <property type="entry name" value="F-BOX PROTEIN CPR30-LIKE"/>
    <property type="match status" value="1"/>
</dbReference>
<dbReference type="InterPro" id="IPR011043">
    <property type="entry name" value="Gal_Oxase/kelch_b-propeller"/>
</dbReference>
<dbReference type="SUPFAM" id="SSF50965">
    <property type="entry name" value="Galactose oxidase, central domain"/>
    <property type="match status" value="1"/>
</dbReference>
<dbReference type="InterPro" id="IPR036047">
    <property type="entry name" value="F-box-like_dom_sf"/>
</dbReference>
<dbReference type="RefSeq" id="XP_018463432.1">
    <property type="nucleotide sequence ID" value="XM_018607930.2"/>
</dbReference>
<evidence type="ECO:0000313" key="1">
    <source>
        <dbReference type="Proteomes" id="UP000504610"/>
    </source>
</evidence>
<dbReference type="Proteomes" id="UP000504610">
    <property type="component" value="Chromosome 5"/>
</dbReference>
<reference evidence="2" key="2">
    <citation type="submission" date="2025-08" db="UniProtKB">
        <authorList>
            <consortium name="RefSeq"/>
        </authorList>
    </citation>
    <scope>IDENTIFICATION</scope>
    <source>
        <tissue evidence="2">Leaf</tissue>
    </source>
</reference>
<dbReference type="SMART" id="SM00256">
    <property type="entry name" value="FBOX"/>
    <property type="match status" value="1"/>
</dbReference>
<dbReference type="PROSITE" id="PS50181">
    <property type="entry name" value="FBOX"/>
    <property type="match status" value="1"/>
</dbReference>
<dbReference type="NCBIfam" id="TIGR01640">
    <property type="entry name" value="F_box_assoc_1"/>
    <property type="match status" value="1"/>
</dbReference>
<dbReference type="KEGG" id="rsz:108834604"/>